<evidence type="ECO:0000256" key="1">
    <source>
        <dbReference type="SAM" id="MobiDB-lite"/>
    </source>
</evidence>
<reference evidence="3 4" key="1">
    <citation type="submission" date="2017-09" db="EMBL/GenBank/DDBJ databases">
        <title>Genome sequencing of Besnoitia besnoiti strain Bb-Ger1.</title>
        <authorList>
            <person name="Schares G."/>
            <person name="Venepally P."/>
            <person name="Lorenzi H.A."/>
        </authorList>
    </citation>
    <scope>NUCLEOTIDE SEQUENCE [LARGE SCALE GENOMIC DNA]</scope>
    <source>
        <strain evidence="3 4">Bb-Ger1</strain>
    </source>
</reference>
<name>A0A2A9MDH0_BESBE</name>
<evidence type="ECO:0000313" key="4">
    <source>
        <dbReference type="Proteomes" id="UP000224006"/>
    </source>
</evidence>
<evidence type="ECO:0000313" key="3">
    <source>
        <dbReference type="EMBL" id="PFH33657.1"/>
    </source>
</evidence>
<dbReference type="Proteomes" id="UP000224006">
    <property type="component" value="Chromosome VII"/>
</dbReference>
<dbReference type="VEuPathDB" id="ToxoDB:BESB_078730"/>
<dbReference type="KEGG" id="bbes:BESB_078730"/>
<dbReference type="AlphaFoldDB" id="A0A2A9MDH0"/>
<keyword evidence="2" id="KW-0472">Membrane</keyword>
<keyword evidence="4" id="KW-1185">Reference proteome</keyword>
<sequence>MDNYTASAHTPEAAEGLLFPVGAPHGGSPRAPSGGTRCGHASLSGTMKRPPSRRILTTVSYSGVFAIMVLSAIHPVFRAAAGEGEPGPHAAKANPTTAEMTKLELMSVLTDRLALRWKQEWTPFLDANEKAPMNLRLGFLKSLTAELNETLDSVLAAFPAVANNRSIQYWVNHTRSLFVFTFRSRLRIGESRRLTPVGPYAGTAYGEPDPLRGAERWPPVVETGAEASSTVTAQATPERLYFVKAGV</sequence>
<feature type="region of interest" description="Disordered" evidence="1">
    <location>
        <begin position="22"/>
        <end position="49"/>
    </location>
</feature>
<gene>
    <name evidence="3" type="ORF">BESB_078730</name>
</gene>
<keyword evidence="2" id="KW-0812">Transmembrane</keyword>
<dbReference type="RefSeq" id="XP_029217666.1">
    <property type="nucleotide sequence ID" value="XM_029366235.1"/>
</dbReference>
<keyword evidence="2" id="KW-1133">Transmembrane helix</keyword>
<dbReference type="EMBL" id="NWUJ01000008">
    <property type="protein sequence ID" value="PFH33657.1"/>
    <property type="molecule type" value="Genomic_DNA"/>
</dbReference>
<comment type="caution">
    <text evidence="3">The sequence shown here is derived from an EMBL/GenBank/DDBJ whole genome shotgun (WGS) entry which is preliminary data.</text>
</comment>
<feature type="transmembrane region" description="Helical" evidence="2">
    <location>
        <begin position="55"/>
        <end position="77"/>
    </location>
</feature>
<proteinExistence type="predicted"/>
<evidence type="ECO:0000256" key="2">
    <source>
        <dbReference type="SAM" id="Phobius"/>
    </source>
</evidence>
<organism evidence="3 4">
    <name type="scientific">Besnoitia besnoiti</name>
    <name type="common">Apicomplexan protozoan</name>
    <dbReference type="NCBI Taxonomy" id="94643"/>
    <lineage>
        <taxon>Eukaryota</taxon>
        <taxon>Sar</taxon>
        <taxon>Alveolata</taxon>
        <taxon>Apicomplexa</taxon>
        <taxon>Conoidasida</taxon>
        <taxon>Coccidia</taxon>
        <taxon>Eucoccidiorida</taxon>
        <taxon>Eimeriorina</taxon>
        <taxon>Sarcocystidae</taxon>
        <taxon>Besnoitia</taxon>
    </lineage>
</organism>
<dbReference type="GeneID" id="40312800"/>
<accession>A0A2A9MDH0</accession>
<dbReference type="OrthoDB" id="333853at2759"/>
<protein>
    <submittedName>
        <fullName evidence="3">Uncharacterized protein</fullName>
    </submittedName>
</protein>
<dbReference type="STRING" id="94643.A0A2A9MDH0"/>